<protein>
    <recommendedName>
        <fullName evidence="1">3D domain-containing protein</fullName>
    </recommendedName>
</protein>
<dbReference type="GO" id="GO:0004553">
    <property type="term" value="F:hydrolase activity, hydrolyzing O-glycosyl compounds"/>
    <property type="evidence" value="ECO:0007669"/>
    <property type="project" value="InterPro"/>
</dbReference>
<evidence type="ECO:0000259" key="1">
    <source>
        <dbReference type="Pfam" id="PF06725"/>
    </source>
</evidence>
<dbReference type="SUPFAM" id="SSF50685">
    <property type="entry name" value="Barwin-like endoglucanases"/>
    <property type="match status" value="1"/>
</dbReference>
<dbReference type="InterPro" id="IPR010611">
    <property type="entry name" value="3D_dom"/>
</dbReference>
<name>A0A845I312_9BURK</name>
<dbReference type="EMBL" id="WWCL01000003">
    <property type="protein sequence ID" value="MYN46205.1"/>
    <property type="molecule type" value="Genomic_DNA"/>
</dbReference>
<sequence length="308" mass="33681">MADIIIATAYTNSAQDSEVKISIGDIICHIEIEKNKFSDTLPVIPSSARVENGRILYHLKLKACLTRISDGGKVANCSLKIRSNRKVDNIIIREKTNGNGELNFVLETRHSGDIELDVDNPGVTSKTFKISLKDAWYEEPFLITGYNICDEKDFSGPKVSGNGLEGKYKEDFLFGAKGVPMQGTGKSADGRYIALLQLVGGWHRNSRGAPDRVASQASTSFHYVDSAEGKYGSVTENHSIAVDITVIPPRAEVDISGLGRRFADDTGSAIRTYHLDNFLGAGDDVVKAWMHGGVNGTRRQVKYIGKKK</sequence>
<comment type="caution">
    <text evidence="2">The sequence shown here is derived from an EMBL/GenBank/DDBJ whole genome shotgun (WGS) entry which is preliminary data.</text>
</comment>
<dbReference type="InterPro" id="IPR036908">
    <property type="entry name" value="RlpA-like_sf"/>
</dbReference>
<dbReference type="Pfam" id="PF06725">
    <property type="entry name" value="3D"/>
    <property type="match status" value="1"/>
</dbReference>
<organism evidence="2 3">
    <name type="scientific">Duganella fentianensis</name>
    <dbReference type="NCBI Taxonomy" id="2692177"/>
    <lineage>
        <taxon>Bacteria</taxon>
        <taxon>Pseudomonadati</taxon>
        <taxon>Pseudomonadota</taxon>
        <taxon>Betaproteobacteria</taxon>
        <taxon>Burkholderiales</taxon>
        <taxon>Oxalobacteraceae</taxon>
        <taxon>Telluria group</taxon>
        <taxon>Duganella</taxon>
    </lineage>
</organism>
<proteinExistence type="predicted"/>
<feature type="domain" description="3D" evidence="1">
    <location>
        <begin position="239"/>
        <end position="289"/>
    </location>
</feature>
<reference evidence="2" key="1">
    <citation type="submission" date="2019-12" db="EMBL/GenBank/DDBJ databases">
        <title>Novel species isolated from a subtropical stream in China.</title>
        <authorList>
            <person name="Lu H."/>
        </authorList>
    </citation>
    <scope>NUCLEOTIDE SEQUENCE [LARGE SCALE GENOMIC DNA]</scope>
    <source>
        <strain evidence="2">FT93W</strain>
    </source>
</reference>
<accession>A0A845I312</accession>
<dbReference type="RefSeq" id="WP_161035781.1">
    <property type="nucleotide sequence ID" value="NZ_WWCL01000003.1"/>
</dbReference>
<evidence type="ECO:0000313" key="2">
    <source>
        <dbReference type="EMBL" id="MYN46205.1"/>
    </source>
</evidence>
<dbReference type="GO" id="GO:0009254">
    <property type="term" value="P:peptidoglycan turnover"/>
    <property type="evidence" value="ECO:0007669"/>
    <property type="project" value="InterPro"/>
</dbReference>
<dbReference type="AlphaFoldDB" id="A0A845I312"/>
<keyword evidence="3" id="KW-1185">Reference proteome</keyword>
<gene>
    <name evidence="2" type="ORF">GTP23_14225</name>
</gene>
<dbReference type="GO" id="GO:0019867">
    <property type="term" value="C:outer membrane"/>
    <property type="evidence" value="ECO:0007669"/>
    <property type="project" value="InterPro"/>
</dbReference>
<evidence type="ECO:0000313" key="3">
    <source>
        <dbReference type="Proteomes" id="UP000444316"/>
    </source>
</evidence>
<dbReference type="Gene3D" id="2.40.40.10">
    <property type="entry name" value="RlpA-like domain"/>
    <property type="match status" value="1"/>
</dbReference>
<dbReference type="Proteomes" id="UP000444316">
    <property type="component" value="Unassembled WGS sequence"/>
</dbReference>